<dbReference type="SUPFAM" id="SSF75001">
    <property type="entry name" value="Dipeptidyl peptidase I (cathepsin C), exclusion domain"/>
    <property type="match status" value="1"/>
</dbReference>
<keyword evidence="3" id="KW-1185">Reference proteome</keyword>
<protein>
    <submittedName>
        <fullName evidence="2">Uncharacterized protein</fullName>
    </submittedName>
</protein>
<gene>
    <name evidence="2" type="ORF">KIPB_006984</name>
</gene>
<feature type="non-terminal residue" evidence="2">
    <location>
        <position position="61"/>
    </location>
</feature>
<keyword evidence="1" id="KW-0732">Signal</keyword>
<dbReference type="AlphaFoldDB" id="A0A9K3CYJ8"/>
<evidence type="ECO:0000313" key="3">
    <source>
        <dbReference type="Proteomes" id="UP000265618"/>
    </source>
</evidence>
<evidence type="ECO:0000256" key="1">
    <source>
        <dbReference type="SAM" id="SignalP"/>
    </source>
</evidence>
<feature type="signal peptide" evidence="1">
    <location>
        <begin position="1"/>
        <end position="18"/>
    </location>
</feature>
<comment type="caution">
    <text evidence="2">The sequence shown here is derived from an EMBL/GenBank/DDBJ whole genome shotgun (WGS) entry which is preliminary data.</text>
</comment>
<evidence type="ECO:0000313" key="2">
    <source>
        <dbReference type="EMBL" id="GIQ85337.1"/>
    </source>
</evidence>
<proteinExistence type="predicted"/>
<dbReference type="Proteomes" id="UP000265618">
    <property type="component" value="Unassembled WGS sequence"/>
</dbReference>
<name>A0A9K3CYJ8_9EUKA</name>
<sequence length="61" mass="6360">MRVLGVVALIALIGVAMADIPVHCLTSGIMGNWTMMVTDDNYGPMPDCPVVTPDSITGGLK</sequence>
<organism evidence="2 3">
    <name type="scientific">Kipferlia bialata</name>
    <dbReference type="NCBI Taxonomy" id="797122"/>
    <lineage>
        <taxon>Eukaryota</taxon>
        <taxon>Metamonada</taxon>
        <taxon>Carpediemonas-like organisms</taxon>
        <taxon>Kipferlia</taxon>
    </lineage>
</organism>
<accession>A0A9K3CYJ8</accession>
<reference evidence="2 3" key="1">
    <citation type="journal article" date="2018" name="PLoS ONE">
        <title>The draft genome of Kipferlia bialata reveals reductive genome evolution in fornicate parasites.</title>
        <authorList>
            <person name="Tanifuji G."/>
            <person name="Takabayashi S."/>
            <person name="Kume K."/>
            <person name="Takagi M."/>
            <person name="Nakayama T."/>
            <person name="Kamikawa R."/>
            <person name="Inagaki Y."/>
            <person name="Hashimoto T."/>
        </authorList>
    </citation>
    <scope>NUCLEOTIDE SEQUENCE [LARGE SCALE GENOMIC DNA]</scope>
    <source>
        <strain evidence="2">NY0173</strain>
    </source>
</reference>
<dbReference type="InterPro" id="IPR036496">
    <property type="entry name" value="CathepsinC_exc_dom_sf"/>
</dbReference>
<dbReference type="EMBL" id="BDIP01001889">
    <property type="protein sequence ID" value="GIQ85337.1"/>
    <property type="molecule type" value="Genomic_DNA"/>
</dbReference>
<feature type="chain" id="PRO_5039923965" evidence="1">
    <location>
        <begin position="19"/>
        <end position="61"/>
    </location>
</feature>